<feature type="region of interest" description="Disordered" evidence="12">
    <location>
        <begin position="623"/>
        <end position="682"/>
    </location>
</feature>
<feature type="compositionally biased region" description="Low complexity" evidence="12">
    <location>
        <begin position="854"/>
        <end position="865"/>
    </location>
</feature>
<dbReference type="InterPro" id="IPR050756">
    <property type="entry name" value="CSN3"/>
</dbReference>
<dbReference type="Pfam" id="PF01399">
    <property type="entry name" value="PCI"/>
    <property type="match status" value="1"/>
</dbReference>
<evidence type="ECO:0000256" key="11">
    <source>
        <dbReference type="SAM" id="Coils"/>
    </source>
</evidence>
<feature type="region of interest" description="Disordered" evidence="12">
    <location>
        <begin position="514"/>
        <end position="535"/>
    </location>
</feature>
<dbReference type="GO" id="GO:0005737">
    <property type="term" value="C:cytoplasm"/>
    <property type="evidence" value="ECO:0007669"/>
    <property type="project" value="UniProtKB-SubCell"/>
</dbReference>
<dbReference type="EMBL" id="CAJNOJ010000025">
    <property type="protein sequence ID" value="CAF0866177.1"/>
    <property type="molecule type" value="Genomic_DNA"/>
</dbReference>
<dbReference type="InterPro" id="IPR036388">
    <property type="entry name" value="WH-like_DNA-bd_sf"/>
</dbReference>
<organism evidence="15 16">
    <name type="scientific">Adineta ricciae</name>
    <name type="common">Rotifer</name>
    <dbReference type="NCBI Taxonomy" id="249248"/>
    <lineage>
        <taxon>Eukaryota</taxon>
        <taxon>Metazoa</taxon>
        <taxon>Spiralia</taxon>
        <taxon>Gnathifera</taxon>
        <taxon>Rotifera</taxon>
        <taxon>Eurotatoria</taxon>
        <taxon>Bdelloidea</taxon>
        <taxon>Adinetida</taxon>
        <taxon>Adinetidae</taxon>
        <taxon>Adineta</taxon>
    </lineage>
</organism>
<dbReference type="InterPro" id="IPR000717">
    <property type="entry name" value="PCI_dom"/>
</dbReference>
<feature type="region of interest" description="Disordered" evidence="12">
    <location>
        <begin position="418"/>
        <end position="448"/>
    </location>
</feature>
<evidence type="ECO:0000256" key="3">
    <source>
        <dbReference type="ARBA" id="ARBA00007084"/>
    </source>
</evidence>
<feature type="coiled-coil region" evidence="11">
    <location>
        <begin position="371"/>
        <end position="398"/>
    </location>
</feature>
<keyword evidence="6 10" id="KW-0479">Metal-binding</keyword>
<evidence type="ECO:0000256" key="6">
    <source>
        <dbReference type="ARBA" id="ARBA00022771"/>
    </source>
</evidence>
<evidence type="ECO:0000256" key="9">
    <source>
        <dbReference type="ARBA" id="ARBA00023242"/>
    </source>
</evidence>
<keyword evidence="7" id="KW-0736">Signalosome</keyword>
<dbReference type="InterPro" id="IPR001841">
    <property type="entry name" value="Znf_RING"/>
</dbReference>
<comment type="similarity">
    <text evidence="3">Belongs to the CSN3 family.</text>
</comment>
<keyword evidence="9" id="KW-0539">Nucleus</keyword>
<evidence type="ECO:0000256" key="10">
    <source>
        <dbReference type="PROSITE-ProRule" id="PRU00175"/>
    </source>
</evidence>
<proteinExistence type="inferred from homology"/>
<dbReference type="AlphaFoldDB" id="A0A813WU85"/>
<evidence type="ECO:0000256" key="4">
    <source>
        <dbReference type="ARBA" id="ARBA00014878"/>
    </source>
</evidence>
<name>A0A813WU85_ADIRI</name>
<dbReference type="OrthoDB" id="29061at2759"/>
<evidence type="ECO:0000256" key="5">
    <source>
        <dbReference type="ARBA" id="ARBA00022490"/>
    </source>
</evidence>
<comment type="caution">
    <text evidence="15">The sequence shown here is derived from an EMBL/GenBank/DDBJ whole genome shotgun (WGS) entry which is preliminary data.</text>
</comment>
<dbReference type="Proteomes" id="UP000663852">
    <property type="component" value="Unassembled WGS sequence"/>
</dbReference>
<evidence type="ECO:0000259" key="14">
    <source>
        <dbReference type="PROSITE" id="PS50250"/>
    </source>
</evidence>
<dbReference type="Pfam" id="PF22788">
    <property type="entry name" value="COP9_hel_rpt"/>
    <property type="match status" value="1"/>
</dbReference>
<reference evidence="15" key="1">
    <citation type="submission" date="2021-02" db="EMBL/GenBank/DDBJ databases">
        <authorList>
            <person name="Nowell W R."/>
        </authorList>
    </citation>
    <scope>NUCLEOTIDE SEQUENCE</scope>
</reference>
<dbReference type="GO" id="GO:0008180">
    <property type="term" value="C:COP9 signalosome"/>
    <property type="evidence" value="ECO:0007669"/>
    <property type="project" value="UniProtKB-KW"/>
</dbReference>
<evidence type="ECO:0000313" key="15">
    <source>
        <dbReference type="EMBL" id="CAF0866177.1"/>
    </source>
</evidence>
<dbReference type="InterPro" id="IPR013083">
    <property type="entry name" value="Znf_RING/FYVE/PHD"/>
</dbReference>
<dbReference type="PANTHER" id="PTHR10758:SF1">
    <property type="entry name" value="COP9 SIGNALOSOME COMPLEX SUBUNIT 3"/>
    <property type="match status" value="1"/>
</dbReference>
<accession>A0A813WU85</accession>
<dbReference type="CDD" id="cd16467">
    <property type="entry name" value="RING-H2_RNF6-like"/>
    <property type="match status" value="1"/>
</dbReference>
<sequence length="878" mass="101297">MATLDQFVVNIRQLSTDGKFSDLAQTLSNPSIDHLSKNIQYIDSIIATFPLPDYSMCMLACLHAIAKAPNIPNFDAFLSQVDNFIQTSSAEQVQYLPQYLCEICHVITEQLRKENRARLGVPILYRAIELLRREPGQLLSIHSDLYQLCLLCQWFEPALTYLDADIVDINRENGKFDVKHLLLAYYYGGMIYACIKQFDRAGNFFENVITVPSQATSAIAIEAYKKYVLVKLISGSIPANPLPTYTSRTVQQTIGSVCGAQYTELFNIFNNQTLAQFDEFVNRHRDQYARDRNLGLIKQTRTAFICNSIQQLTKTFLTVSLKDLANRVQLQSTTEAERYLLDMIENEQIFASINKQDGMVIFHGSPEKFDANNMLAKLQDETEKRMQAEKQLRELERQISLNHIMQKSSSLFRPNTFRDSNETTAKHDLVEPSAPVEERMESNSPPRLSMVCPMEMDEQSSHRITNRFVMEEGKKHRYRSASAIKQGFDQLQRVFKSDEIKQFFPLTKSIFRANNRNDSDEANQEQTGREEMSHNDNIALEASGYDQSRLADLSADEAFALQLQQEEYSRDSLATARHPFFPFRVASDDESATASAPPYVVVDEHPSFPNDDELALYVHRQEQATRQRHYPYPRTLFGPRQRSNEHSQSGENDNEPVVPSPYPTFSFRNHSHNEDDSDEEDGYPNMRHPLFQYLLQQNGPLPEDFPAFLAGFPRQRRRRSGNLQDTEEDFGPEDYERLLRLDETVHKKKLTKEQINSIPIESFHRTSNTNTDEENKCGVCLDLFETNQALRRFPCRHVYHKECADRWLQENNVCPICREPPVKVQSATNSRHHRTMNSTHHHNQNRDNRRPTHTNRNPAPRPNTNFGNLRRGSSQRPS</sequence>
<dbReference type="SUPFAM" id="SSF57850">
    <property type="entry name" value="RING/U-box"/>
    <property type="match status" value="1"/>
</dbReference>
<evidence type="ECO:0000256" key="1">
    <source>
        <dbReference type="ARBA" id="ARBA00004123"/>
    </source>
</evidence>
<dbReference type="SUPFAM" id="SSF46785">
    <property type="entry name" value="Winged helix' DNA-binding domain"/>
    <property type="match status" value="1"/>
</dbReference>
<evidence type="ECO:0000259" key="13">
    <source>
        <dbReference type="PROSITE" id="PS50089"/>
    </source>
</evidence>
<feature type="compositionally biased region" description="Basic residues" evidence="12">
    <location>
        <begin position="830"/>
        <end position="843"/>
    </location>
</feature>
<evidence type="ECO:0000256" key="7">
    <source>
        <dbReference type="ARBA" id="ARBA00022790"/>
    </source>
</evidence>
<dbReference type="GO" id="GO:0008270">
    <property type="term" value="F:zinc ion binding"/>
    <property type="evidence" value="ECO:0007669"/>
    <property type="project" value="UniProtKB-KW"/>
</dbReference>
<feature type="region of interest" description="Disordered" evidence="12">
    <location>
        <begin position="825"/>
        <end position="878"/>
    </location>
</feature>
<dbReference type="PROSITE" id="PS50250">
    <property type="entry name" value="PCI"/>
    <property type="match status" value="1"/>
</dbReference>
<dbReference type="SMART" id="SM00184">
    <property type="entry name" value="RING"/>
    <property type="match status" value="1"/>
</dbReference>
<dbReference type="Pfam" id="PF13639">
    <property type="entry name" value="zf-RING_2"/>
    <property type="match status" value="1"/>
</dbReference>
<gene>
    <name evidence="15" type="ORF">EDS130_LOCUS8057</name>
</gene>
<comment type="subcellular location">
    <subcellularLocation>
        <location evidence="2">Cytoplasm</location>
    </subcellularLocation>
    <subcellularLocation>
        <location evidence="1">Nucleus</location>
    </subcellularLocation>
</comment>
<keyword evidence="5" id="KW-0963">Cytoplasm</keyword>
<dbReference type="PROSITE" id="PS50089">
    <property type="entry name" value="ZF_RING_2"/>
    <property type="match status" value="1"/>
</dbReference>
<dbReference type="Gene3D" id="1.10.10.10">
    <property type="entry name" value="Winged helix-like DNA-binding domain superfamily/Winged helix DNA-binding domain"/>
    <property type="match status" value="1"/>
</dbReference>
<feature type="domain" description="PCI" evidence="14">
    <location>
        <begin position="197"/>
        <end position="367"/>
    </location>
</feature>
<feature type="compositionally biased region" description="Basic and acidic residues" evidence="12">
    <location>
        <begin position="419"/>
        <end position="441"/>
    </location>
</feature>
<evidence type="ECO:0000256" key="2">
    <source>
        <dbReference type="ARBA" id="ARBA00004496"/>
    </source>
</evidence>
<evidence type="ECO:0000256" key="8">
    <source>
        <dbReference type="ARBA" id="ARBA00022833"/>
    </source>
</evidence>
<keyword evidence="6 10" id="KW-0863">Zinc-finger</keyword>
<dbReference type="InterPro" id="IPR036390">
    <property type="entry name" value="WH_DNA-bd_sf"/>
</dbReference>
<keyword evidence="8" id="KW-0862">Zinc</keyword>
<dbReference type="InterPro" id="IPR055089">
    <property type="entry name" value="COP9_N"/>
</dbReference>
<feature type="domain" description="RING-type" evidence="13">
    <location>
        <begin position="777"/>
        <end position="818"/>
    </location>
</feature>
<protein>
    <recommendedName>
        <fullName evidence="4">COP9 signalosome complex subunit 3</fullName>
    </recommendedName>
</protein>
<dbReference type="GO" id="GO:0006511">
    <property type="term" value="P:ubiquitin-dependent protein catabolic process"/>
    <property type="evidence" value="ECO:0007669"/>
    <property type="project" value="TreeGrafter"/>
</dbReference>
<dbReference type="PANTHER" id="PTHR10758">
    <property type="entry name" value="26S PROTEASOME NON-ATPASE REGULATORY SUBUNIT 3/COP9 SIGNALOSOME COMPLEX SUBUNIT 3"/>
    <property type="match status" value="1"/>
</dbReference>
<evidence type="ECO:0000256" key="12">
    <source>
        <dbReference type="SAM" id="MobiDB-lite"/>
    </source>
</evidence>
<keyword evidence="11" id="KW-0175">Coiled coil</keyword>
<dbReference type="Gene3D" id="3.30.40.10">
    <property type="entry name" value="Zinc/RING finger domain, C3HC4 (zinc finger)"/>
    <property type="match status" value="1"/>
</dbReference>
<dbReference type="SMART" id="SM00088">
    <property type="entry name" value="PINT"/>
    <property type="match status" value="1"/>
</dbReference>
<evidence type="ECO:0000313" key="16">
    <source>
        <dbReference type="Proteomes" id="UP000663852"/>
    </source>
</evidence>